<dbReference type="RefSeq" id="WP_378295005.1">
    <property type="nucleotide sequence ID" value="NZ_JBHULE010000035.1"/>
</dbReference>
<dbReference type="Pfam" id="PF13585">
    <property type="entry name" value="CHU_C"/>
    <property type="match status" value="1"/>
</dbReference>
<sequence length="513" mass="57042">MTKLLPQILLLFVLFCFNSTFINAQDFDTACQNSQPFCSDASLELTFPNTIGDIDGLGEVGCLNTTPNPSWYFLLIDESGELVFDIRQWVDADGDNRLDRNERQLDVDFIAWGPFQTSFILDCEDQLARGCDVEPDDNVRPAECVNNVDDPDFYTTNLPLGQDNTNIVDCSYARTSDDNFIETFTIPNAQTGEFYIVLITNFADEAGVIQLEQTNLGEDGAGTTDCSVLEPGIPQDRIAVCGAGEFPVIVEGRFPRVEGPPEIPAAVAFEWFVLNTTTGNFDSTGVQTPFYSVPTSGTYQLRGYSDFVGGNEVGRDEVVVLDISSSVVSVDYSITEESFSGFYTLTAQVTSTPEAEAGGFTDFEYRLDRDIDMNGNFVEYRAYQSSPVFEGVPPGDYRIIARYANCPDSEITSVDIMILGYPKYFTPNGDGFHETWNLINPEDQPTPALVYIFDRHGKLLKQLNPAGAGWDGTYNGNLMPSSQYWFRVEFNEQADRDPNRGRRVFAGSFSLIR</sequence>
<gene>
    <name evidence="2" type="ORF">ACFSR1_21040</name>
</gene>
<feature type="chain" id="PRO_5045261895" evidence="1">
    <location>
        <begin position="25"/>
        <end position="513"/>
    </location>
</feature>
<evidence type="ECO:0000256" key="1">
    <source>
        <dbReference type="SAM" id="SignalP"/>
    </source>
</evidence>
<proteinExistence type="predicted"/>
<organism evidence="2 3">
    <name type="scientific">Aquimarina rubra</name>
    <dbReference type="NCBI Taxonomy" id="1920033"/>
    <lineage>
        <taxon>Bacteria</taxon>
        <taxon>Pseudomonadati</taxon>
        <taxon>Bacteroidota</taxon>
        <taxon>Flavobacteriia</taxon>
        <taxon>Flavobacteriales</taxon>
        <taxon>Flavobacteriaceae</taxon>
        <taxon>Aquimarina</taxon>
    </lineage>
</organism>
<dbReference type="NCBIfam" id="TIGR04131">
    <property type="entry name" value="Bac_Flav_CTERM"/>
    <property type="match status" value="1"/>
</dbReference>
<dbReference type="Proteomes" id="UP001597319">
    <property type="component" value="Unassembled WGS sequence"/>
</dbReference>
<name>A0ABW5LJX3_9FLAO</name>
<protein>
    <submittedName>
        <fullName evidence="2">T9SS type B sorting domain-containing protein</fullName>
    </submittedName>
</protein>
<dbReference type="EMBL" id="JBHULE010000035">
    <property type="protein sequence ID" value="MFD2565178.1"/>
    <property type="molecule type" value="Genomic_DNA"/>
</dbReference>
<feature type="signal peptide" evidence="1">
    <location>
        <begin position="1"/>
        <end position="24"/>
    </location>
</feature>
<keyword evidence="1" id="KW-0732">Signal</keyword>
<evidence type="ECO:0000313" key="2">
    <source>
        <dbReference type="EMBL" id="MFD2565178.1"/>
    </source>
</evidence>
<dbReference type="InterPro" id="IPR026341">
    <property type="entry name" value="T9SS_type_B"/>
</dbReference>
<accession>A0ABW5LJX3</accession>
<evidence type="ECO:0000313" key="3">
    <source>
        <dbReference type="Proteomes" id="UP001597319"/>
    </source>
</evidence>
<keyword evidence="3" id="KW-1185">Reference proteome</keyword>
<reference evidence="3" key="1">
    <citation type="journal article" date="2019" name="Int. J. Syst. Evol. Microbiol.">
        <title>The Global Catalogue of Microorganisms (GCM) 10K type strain sequencing project: providing services to taxonomists for standard genome sequencing and annotation.</title>
        <authorList>
            <consortium name="The Broad Institute Genomics Platform"/>
            <consortium name="The Broad Institute Genome Sequencing Center for Infectious Disease"/>
            <person name="Wu L."/>
            <person name="Ma J."/>
        </authorList>
    </citation>
    <scope>NUCLEOTIDE SEQUENCE [LARGE SCALE GENOMIC DNA]</scope>
    <source>
        <strain evidence="3">KCTC 52274</strain>
    </source>
</reference>
<comment type="caution">
    <text evidence="2">The sequence shown here is derived from an EMBL/GenBank/DDBJ whole genome shotgun (WGS) entry which is preliminary data.</text>
</comment>